<comment type="caution">
    <text evidence="2">The sequence shown here is derived from an EMBL/GenBank/DDBJ whole genome shotgun (WGS) entry which is preliminary data.</text>
</comment>
<organism evidence="2 3">
    <name type="scientific">Sphingobium herbicidovorans (strain ATCC 700291 / DSM 11019 / CCUG 56400 / KCTC 2939 / LMG 18315 / NBRC 16415 / MH)</name>
    <name type="common">Sphingomonas herbicidovorans</name>
    <dbReference type="NCBI Taxonomy" id="1219045"/>
    <lineage>
        <taxon>Bacteria</taxon>
        <taxon>Pseudomonadati</taxon>
        <taxon>Pseudomonadota</taxon>
        <taxon>Alphaproteobacteria</taxon>
        <taxon>Sphingomonadales</taxon>
        <taxon>Sphingomonadaceae</taxon>
        <taxon>Sphingobium</taxon>
    </lineage>
</organism>
<gene>
    <name evidence="2" type="ORF">BV98_002253</name>
</gene>
<sequence length="60" mass="6352">MNQTYGSQSSIISRGQEGSSFSLRGVGRNPDERSEPSHLSAAQSVADSISQQLGRSADIL</sequence>
<name>A0A086P989_SPHHM</name>
<dbReference type="Proteomes" id="UP000024284">
    <property type="component" value="Unassembled WGS sequence"/>
</dbReference>
<feature type="compositionally biased region" description="Polar residues" evidence="1">
    <location>
        <begin position="40"/>
        <end position="54"/>
    </location>
</feature>
<feature type="compositionally biased region" description="Polar residues" evidence="1">
    <location>
        <begin position="1"/>
        <end position="22"/>
    </location>
</feature>
<feature type="region of interest" description="Disordered" evidence="1">
    <location>
        <begin position="1"/>
        <end position="60"/>
    </location>
</feature>
<reference evidence="2" key="1">
    <citation type="submission" date="2014-08" db="EMBL/GenBank/DDBJ databases">
        <title>Draft genome sequences of Sphingobium herbicidovorans.</title>
        <authorList>
            <person name="Gan H.M."/>
            <person name="Gan H.Y."/>
            <person name="Savka M.A."/>
        </authorList>
    </citation>
    <scope>NUCLEOTIDE SEQUENCE [LARGE SCALE GENOMIC DNA]</scope>
    <source>
        <strain evidence="2">NBRC 16415</strain>
    </source>
</reference>
<proteinExistence type="predicted"/>
<keyword evidence="3" id="KW-1185">Reference proteome</keyword>
<evidence type="ECO:0000313" key="3">
    <source>
        <dbReference type="Proteomes" id="UP000024284"/>
    </source>
</evidence>
<dbReference type="AlphaFoldDB" id="A0A086P989"/>
<evidence type="ECO:0000313" key="2">
    <source>
        <dbReference type="EMBL" id="KFG89957.1"/>
    </source>
</evidence>
<dbReference type="EMBL" id="JFZA02000018">
    <property type="protein sequence ID" value="KFG89957.1"/>
    <property type="molecule type" value="Genomic_DNA"/>
</dbReference>
<accession>A0A086P989</accession>
<evidence type="ECO:0000256" key="1">
    <source>
        <dbReference type="SAM" id="MobiDB-lite"/>
    </source>
</evidence>
<protein>
    <submittedName>
        <fullName evidence="2">Uncharacterized protein</fullName>
    </submittedName>
</protein>